<dbReference type="GO" id="GO:0060147">
    <property type="term" value="P:regulation of post-transcriptional gene silencing"/>
    <property type="evidence" value="ECO:0007669"/>
    <property type="project" value="InterPro"/>
</dbReference>
<comment type="caution">
    <text evidence="2">The sequence shown here is derived from an EMBL/GenBank/DDBJ whole genome shotgun (WGS) entry which is preliminary data.</text>
</comment>
<dbReference type="AlphaFoldDB" id="A0AAV4R9J3"/>
<reference evidence="2 3" key="1">
    <citation type="submission" date="2021-06" db="EMBL/GenBank/DDBJ databases">
        <title>Caerostris extrusa draft genome.</title>
        <authorList>
            <person name="Kono N."/>
            <person name="Arakawa K."/>
        </authorList>
    </citation>
    <scope>NUCLEOTIDE SEQUENCE [LARGE SCALE GENOMIC DNA]</scope>
</reference>
<sequence length="474" mass="52794">MEDLKQRLKFDDVAVRSRCVQKLVQAVKKKSKGELITASSVQIPELNLLWEVCIEESTSTSNLAIRGIIYLATNKHLDIDYVTNKFLSSLSSSSNVYNIVKGITRLLILQSNQLRENNRSPYSLRIPKHPLIAVLQADEDYLPLVLESIADAISENNLRGFQVMEPTLLDTVKNEPRTAFYILRCIPLLQIEDYSQVVEAANFIFKAQQAFSSLQSDENDRIYISELLLLSTLSLSERSVLFGHDPARLLHIAVNANFVSSYINLCLVSVAKILKTVSGELIERYITLAVILLNFPQISPTVAALLASSVIQLLPEPCVVSFDEISNSSLSQLLAKLEQSFLDCENVKSSIPSAEAESSKDAPSTSTGHEKTKNDNPIYIESFTSLAQSSLQCANFALKLDESNLEFKLNWLKSVQNIVESCETDNLDVIFSLVAALFLISLDDHTFIKSCLDTFESILKKNSFGKCKILLLSI</sequence>
<protein>
    <submittedName>
        <fullName evidence="2">DUF3730 domain-containing protein</fullName>
    </submittedName>
</protein>
<evidence type="ECO:0000313" key="3">
    <source>
        <dbReference type="Proteomes" id="UP001054945"/>
    </source>
</evidence>
<keyword evidence="3" id="KW-1185">Reference proteome</keyword>
<accession>A0AAV4R9J3</accession>
<dbReference type="PANTHER" id="PTHR16212">
    <property type="entry name" value="FOCADHESIN FAMILY MEMBER"/>
    <property type="match status" value="1"/>
</dbReference>
<dbReference type="Proteomes" id="UP001054945">
    <property type="component" value="Unassembled WGS sequence"/>
</dbReference>
<feature type="region of interest" description="Disordered" evidence="1">
    <location>
        <begin position="352"/>
        <end position="375"/>
    </location>
</feature>
<dbReference type="InterPro" id="IPR045163">
    <property type="entry name" value="Focadhesin/RST1"/>
</dbReference>
<evidence type="ECO:0000256" key="1">
    <source>
        <dbReference type="SAM" id="MobiDB-lite"/>
    </source>
</evidence>
<gene>
    <name evidence="2" type="primary">X975_22558</name>
    <name evidence="2" type="ORF">CEXT_448451</name>
</gene>
<dbReference type="PANTHER" id="PTHR16212:SF4">
    <property type="entry name" value="FOCADHESIN"/>
    <property type="match status" value="1"/>
</dbReference>
<dbReference type="EMBL" id="BPLR01007418">
    <property type="protein sequence ID" value="GIY16812.1"/>
    <property type="molecule type" value="Genomic_DNA"/>
</dbReference>
<organism evidence="2 3">
    <name type="scientific">Caerostris extrusa</name>
    <name type="common">Bark spider</name>
    <name type="synonym">Caerostris bankana</name>
    <dbReference type="NCBI Taxonomy" id="172846"/>
    <lineage>
        <taxon>Eukaryota</taxon>
        <taxon>Metazoa</taxon>
        <taxon>Ecdysozoa</taxon>
        <taxon>Arthropoda</taxon>
        <taxon>Chelicerata</taxon>
        <taxon>Arachnida</taxon>
        <taxon>Araneae</taxon>
        <taxon>Araneomorphae</taxon>
        <taxon>Entelegynae</taxon>
        <taxon>Araneoidea</taxon>
        <taxon>Araneidae</taxon>
        <taxon>Caerostris</taxon>
    </lineage>
</organism>
<name>A0AAV4R9J3_CAEEX</name>
<proteinExistence type="predicted"/>
<evidence type="ECO:0000313" key="2">
    <source>
        <dbReference type="EMBL" id="GIY16812.1"/>
    </source>
</evidence>